<evidence type="ECO:0000256" key="13">
    <source>
        <dbReference type="ARBA" id="ARBA00046127"/>
    </source>
</evidence>
<feature type="domain" description="Isopropylmalate dehydrogenase-like" evidence="14">
    <location>
        <begin position="5"/>
        <end position="335"/>
    </location>
</feature>
<dbReference type="AlphaFoldDB" id="A0A8J7PMJ7"/>
<name>A0A8J7PMJ7_9PROT</name>
<comment type="catalytic activity">
    <reaction evidence="9">
        <text>D-threo-isocitrate + NADP(+) = 2-oxoglutarate + CO2 + NADPH</text>
        <dbReference type="Rhea" id="RHEA:19629"/>
        <dbReference type="ChEBI" id="CHEBI:15562"/>
        <dbReference type="ChEBI" id="CHEBI:16526"/>
        <dbReference type="ChEBI" id="CHEBI:16810"/>
        <dbReference type="ChEBI" id="CHEBI:57783"/>
        <dbReference type="ChEBI" id="CHEBI:58349"/>
        <dbReference type="EC" id="1.1.1.42"/>
    </reaction>
</comment>
<protein>
    <recommendedName>
        <fullName evidence="4">Isocitrate dehydrogenase [NADP]</fullName>
        <ecNumber evidence="3">1.1.1.42</ecNumber>
    </recommendedName>
    <alternativeName>
        <fullName evidence="10">IDP</fullName>
    </alternativeName>
    <alternativeName>
        <fullName evidence="11">NADP(+)-specific ICDH</fullName>
    </alternativeName>
    <alternativeName>
        <fullName evidence="12">Oxalosuccinate decarboxylase</fullName>
    </alternativeName>
</protein>
<keyword evidence="5" id="KW-0329">Glyoxylate bypass</keyword>
<proteinExistence type="inferred from homology"/>
<dbReference type="GO" id="GO:0006102">
    <property type="term" value="P:isocitrate metabolic process"/>
    <property type="evidence" value="ECO:0007669"/>
    <property type="project" value="TreeGrafter"/>
</dbReference>
<evidence type="ECO:0000256" key="7">
    <source>
        <dbReference type="ARBA" id="ARBA00023002"/>
    </source>
</evidence>
<comment type="similarity">
    <text evidence="1">Belongs to the isocitrate and isopropylmalate dehydrogenases family.</text>
</comment>
<dbReference type="InterPro" id="IPR024084">
    <property type="entry name" value="IsoPropMal-DH-like_dom"/>
</dbReference>
<keyword evidence="8" id="KW-0464">Manganese</keyword>
<dbReference type="InterPro" id="IPR040978">
    <property type="entry name" value="Isocitrate_DH_TT1725_C"/>
</dbReference>
<evidence type="ECO:0000256" key="3">
    <source>
        <dbReference type="ARBA" id="ARBA00013013"/>
    </source>
</evidence>
<dbReference type="GO" id="GO:0004449">
    <property type="term" value="F:isocitrate dehydrogenase (NAD+) activity"/>
    <property type="evidence" value="ECO:0007669"/>
    <property type="project" value="TreeGrafter"/>
</dbReference>
<evidence type="ECO:0000313" key="15">
    <source>
        <dbReference type="EMBL" id="MBN9413303.1"/>
    </source>
</evidence>
<evidence type="ECO:0000256" key="6">
    <source>
        <dbReference type="ARBA" id="ARBA00022857"/>
    </source>
</evidence>
<dbReference type="GO" id="GO:0051287">
    <property type="term" value="F:NAD binding"/>
    <property type="evidence" value="ECO:0007669"/>
    <property type="project" value="InterPro"/>
</dbReference>
<evidence type="ECO:0000256" key="5">
    <source>
        <dbReference type="ARBA" id="ARBA00022435"/>
    </source>
</evidence>
<evidence type="ECO:0000256" key="8">
    <source>
        <dbReference type="ARBA" id="ARBA00023211"/>
    </source>
</evidence>
<gene>
    <name evidence="15" type="ORF">J0H12_05220</name>
</gene>
<dbReference type="SUPFAM" id="SSF53659">
    <property type="entry name" value="Isocitrate/Isopropylmalate dehydrogenase-like"/>
    <property type="match status" value="1"/>
</dbReference>
<dbReference type="PROSITE" id="PS00470">
    <property type="entry name" value="IDH_IMDH"/>
    <property type="match status" value="1"/>
</dbReference>
<dbReference type="NCBIfam" id="NF006673">
    <property type="entry name" value="PRK09222.1"/>
    <property type="match status" value="1"/>
</dbReference>
<reference evidence="15" key="1">
    <citation type="submission" date="2021-02" db="EMBL/GenBank/DDBJ databases">
        <title>Thiocyanate and organic carbon inputs drive convergent selection for specific autotrophic Afipia and Thiobacillus strains within complex microbiomes.</title>
        <authorList>
            <person name="Huddy R.J."/>
            <person name="Sachdeva R."/>
            <person name="Kadzinga F."/>
            <person name="Kantor R.S."/>
            <person name="Harrison S.T.L."/>
            <person name="Banfield J.F."/>
        </authorList>
    </citation>
    <scope>NUCLEOTIDE SEQUENCE</scope>
    <source>
        <strain evidence="15">SCN18_10_11_15_R4_P_38_20</strain>
    </source>
</reference>
<evidence type="ECO:0000256" key="11">
    <source>
        <dbReference type="ARBA" id="ARBA00029990"/>
    </source>
</evidence>
<comment type="function">
    <text evidence="13">Catalyzes the oxidative decarboxylation of isocitrate to 2-oxoglutarate and carbon dioxide with the concomitant reduction of NADP(+).</text>
</comment>
<evidence type="ECO:0000313" key="16">
    <source>
        <dbReference type="Proteomes" id="UP000664414"/>
    </source>
</evidence>
<evidence type="ECO:0000256" key="12">
    <source>
        <dbReference type="ARBA" id="ARBA00031098"/>
    </source>
</evidence>
<keyword evidence="7 15" id="KW-0560">Oxidoreductase</keyword>
<dbReference type="GO" id="GO:0004450">
    <property type="term" value="F:isocitrate dehydrogenase (NADP+) activity"/>
    <property type="evidence" value="ECO:0007669"/>
    <property type="project" value="UniProtKB-EC"/>
</dbReference>
<evidence type="ECO:0000256" key="1">
    <source>
        <dbReference type="ARBA" id="ARBA00007769"/>
    </source>
</evidence>
<evidence type="ECO:0000256" key="2">
    <source>
        <dbReference type="ARBA" id="ARBA00011738"/>
    </source>
</evidence>
<dbReference type="PANTHER" id="PTHR11835:SF34">
    <property type="entry name" value="ISOCITRATE DEHYDROGENASE [NAD] SUBUNIT ALPHA, MITOCHONDRIAL"/>
    <property type="match status" value="1"/>
</dbReference>
<keyword evidence="6" id="KW-0521">NADP</keyword>
<dbReference type="InterPro" id="IPR019818">
    <property type="entry name" value="IsoCit/isopropylmalate_DH_CS"/>
</dbReference>
<comment type="subunit">
    <text evidence="2">Homodimer.</text>
</comment>
<dbReference type="GO" id="GO:0006097">
    <property type="term" value="P:glyoxylate cycle"/>
    <property type="evidence" value="ECO:0007669"/>
    <property type="project" value="UniProtKB-KW"/>
</dbReference>
<evidence type="ECO:0000256" key="9">
    <source>
        <dbReference type="ARBA" id="ARBA00023554"/>
    </source>
</evidence>
<dbReference type="Gene3D" id="3.40.718.10">
    <property type="entry name" value="Isopropylmalate Dehydrogenase"/>
    <property type="match status" value="1"/>
</dbReference>
<dbReference type="Proteomes" id="UP000664414">
    <property type="component" value="Unassembled WGS sequence"/>
</dbReference>
<dbReference type="Pfam" id="PF18324">
    <property type="entry name" value="Isocitrate_DH_C_bact"/>
    <property type="match status" value="1"/>
</dbReference>
<dbReference type="InterPro" id="IPR046997">
    <property type="entry name" value="Isocitrate_DH_TT1725_C_sf"/>
</dbReference>
<evidence type="ECO:0000256" key="4">
    <source>
        <dbReference type="ARBA" id="ARBA00019562"/>
    </source>
</evidence>
<comment type="caution">
    <text evidence="15">The sequence shown here is derived from an EMBL/GenBank/DDBJ whole genome shotgun (WGS) entry which is preliminary data.</text>
</comment>
<dbReference type="GO" id="GO:0000287">
    <property type="term" value="F:magnesium ion binding"/>
    <property type="evidence" value="ECO:0007669"/>
    <property type="project" value="InterPro"/>
</dbReference>
<dbReference type="EC" id="1.1.1.42" evidence="3"/>
<organism evidence="15 16">
    <name type="scientific">Candidatus Paracaedimonas acanthamoebae</name>
    <dbReference type="NCBI Taxonomy" id="244581"/>
    <lineage>
        <taxon>Bacteria</taxon>
        <taxon>Pseudomonadati</taxon>
        <taxon>Pseudomonadota</taxon>
        <taxon>Alphaproteobacteria</taxon>
        <taxon>Holosporales</taxon>
        <taxon>Caedimonadaceae</taxon>
        <taxon>Candidatus Paracaedimonas</taxon>
    </lineage>
</organism>
<dbReference type="SMART" id="SM01329">
    <property type="entry name" value="Iso_dh"/>
    <property type="match status" value="1"/>
</dbReference>
<dbReference type="Gene3D" id="3.30.70.1570">
    <property type="match status" value="1"/>
</dbReference>
<sequence length="479" mass="52748">MTKHVVTFIAGDGVGPEVTSAARRIIEAVGINIEWEECLAGAAVFKQGFASGVPEETINSIKRNKVVLKGPLETPVGYGEKSANVTLRKLFETYANIRPIREFPSVPSPYQGRGIDFVIVRENVEDLYAGIEYMQTPGTAQTLKLITRKGCEKIVRVAFEFALAEGRKTVHCATKANIMKFSEGLLKQTFEEISKEYPNIEAHHIIVDNCAHQLVKAPEMFDVIVTTNMNGDILSDLGSGLIGGLGFAPGANLGNEIAIFEAVHGSAPKYAGQNAINPTAVICSSLMMLRYLGEFEAANTIEQAILVTLQERRALTKDVVGRQNASSTTAYCDEIIKNLGKSSDFWQLRDYKPLQMPSVSRDPESVKASSKVVGIDLFIQSSLMAEILGKSLEEIVSELPIQLKMISNRGVKVYPSAGTTLDVVDLWSCRFMAKEEAEMTDSLICRLLEKISPSYRWMHLEKLTYFGDRMGFSRAQGED</sequence>
<dbReference type="EMBL" id="JAFKGL010000020">
    <property type="protein sequence ID" value="MBN9413303.1"/>
    <property type="molecule type" value="Genomic_DNA"/>
</dbReference>
<dbReference type="GO" id="GO:0006099">
    <property type="term" value="P:tricarboxylic acid cycle"/>
    <property type="evidence" value="ECO:0007669"/>
    <property type="project" value="TreeGrafter"/>
</dbReference>
<evidence type="ECO:0000259" key="14">
    <source>
        <dbReference type="SMART" id="SM01329"/>
    </source>
</evidence>
<evidence type="ECO:0000256" key="10">
    <source>
        <dbReference type="ARBA" id="ARBA00029765"/>
    </source>
</evidence>
<dbReference type="Pfam" id="PF00180">
    <property type="entry name" value="Iso_dh"/>
    <property type="match status" value="1"/>
</dbReference>
<dbReference type="PANTHER" id="PTHR11835">
    <property type="entry name" value="DECARBOXYLATING DEHYDROGENASES-ISOCITRATE, ISOPROPYLMALATE, TARTRATE"/>
    <property type="match status" value="1"/>
</dbReference>
<accession>A0A8J7PMJ7</accession>